<evidence type="ECO:0000256" key="2">
    <source>
        <dbReference type="ARBA" id="ARBA00007534"/>
    </source>
</evidence>
<keyword evidence="7 11" id="KW-0378">Hydrolase</keyword>
<dbReference type="Pfam" id="PF01083">
    <property type="entry name" value="Cutinase"/>
    <property type="match status" value="1"/>
</dbReference>
<comment type="subcellular location">
    <subcellularLocation>
        <location evidence="1 11">Secreted</location>
    </subcellularLocation>
</comment>
<dbReference type="Proteomes" id="UP000813385">
    <property type="component" value="Unassembled WGS sequence"/>
</dbReference>
<reference evidence="12" key="1">
    <citation type="journal article" date="2021" name="Nat. Commun.">
        <title>Genetic determinants of endophytism in the Arabidopsis root mycobiome.</title>
        <authorList>
            <person name="Mesny F."/>
            <person name="Miyauchi S."/>
            <person name="Thiergart T."/>
            <person name="Pickel B."/>
            <person name="Atanasova L."/>
            <person name="Karlsson M."/>
            <person name="Huettel B."/>
            <person name="Barry K.W."/>
            <person name="Haridas S."/>
            <person name="Chen C."/>
            <person name="Bauer D."/>
            <person name="Andreopoulos W."/>
            <person name="Pangilinan J."/>
            <person name="LaButti K."/>
            <person name="Riley R."/>
            <person name="Lipzen A."/>
            <person name="Clum A."/>
            <person name="Drula E."/>
            <person name="Henrissat B."/>
            <person name="Kohler A."/>
            <person name="Grigoriev I.V."/>
            <person name="Martin F.M."/>
            <person name="Hacquard S."/>
        </authorList>
    </citation>
    <scope>NUCLEOTIDE SEQUENCE</scope>
    <source>
        <strain evidence="12">MPI-CAGE-AT-0016</strain>
    </source>
</reference>
<dbReference type="GO" id="GO:0050525">
    <property type="term" value="F:cutinase activity"/>
    <property type="evidence" value="ECO:0007669"/>
    <property type="project" value="UniProtKB-UniRule"/>
</dbReference>
<sequence>MLPDGTSAAAITEMVGLFEKAAQQCPQATIVTGGYSQGSALCAAAVRDVSPDVRSKIAGAVLFGYTKVSRLQTTFDRLESLC</sequence>
<dbReference type="PANTHER" id="PTHR48250">
    <property type="entry name" value="CUTINASE 2-RELATED"/>
    <property type="match status" value="1"/>
</dbReference>
<evidence type="ECO:0000256" key="6">
    <source>
        <dbReference type="ARBA" id="ARBA00022729"/>
    </source>
</evidence>
<keyword evidence="9" id="KW-1015">Disulfide bond</keyword>
<evidence type="ECO:0000256" key="4">
    <source>
        <dbReference type="ARBA" id="ARBA00022487"/>
    </source>
</evidence>
<evidence type="ECO:0000256" key="8">
    <source>
        <dbReference type="ARBA" id="ARBA00023026"/>
    </source>
</evidence>
<dbReference type="AlphaFoldDB" id="A0A8K0T7D1"/>
<gene>
    <name evidence="12" type="ORF">B0T11DRAFT_286741</name>
</gene>
<dbReference type="InterPro" id="IPR000675">
    <property type="entry name" value="Cutinase/axe"/>
</dbReference>
<keyword evidence="6" id="KW-0732">Signal</keyword>
<comment type="caution">
    <text evidence="12">The sequence shown here is derived from an EMBL/GenBank/DDBJ whole genome shotgun (WGS) entry which is preliminary data.</text>
</comment>
<dbReference type="InterPro" id="IPR011150">
    <property type="entry name" value="Cutinase_monf"/>
</dbReference>
<dbReference type="EMBL" id="JAGPXD010000005">
    <property type="protein sequence ID" value="KAH7353396.1"/>
    <property type="molecule type" value="Genomic_DNA"/>
</dbReference>
<accession>A0A8K0T7D1</accession>
<evidence type="ECO:0000313" key="12">
    <source>
        <dbReference type="EMBL" id="KAH7353396.1"/>
    </source>
</evidence>
<dbReference type="InterPro" id="IPR029058">
    <property type="entry name" value="AB_hydrolase_fold"/>
</dbReference>
<comment type="catalytic activity">
    <reaction evidence="10 11">
        <text>cutin + H2O = cutin monomers.</text>
        <dbReference type="EC" id="3.1.1.74"/>
    </reaction>
</comment>
<dbReference type="GO" id="GO:0016052">
    <property type="term" value="P:carbohydrate catabolic process"/>
    <property type="evidence" value="ECO:0007669"/>
    <property type="project" value="TreeGrafter"/>
</dbReference>
<organism evidence="12 13">
    <name type="scientific">Plectosphaerella cucumerina</name>
    <dbReference type="NCBI Taxonomy" id="40658"/>
    <lineage>
        <taxon>Eukaryota</taxon>
        <taxon>Fungi</taxon>
        <taxon>Dikarya</taxon>
        <taxon>Ascomycota</taxon>
        <taxon>Pezizomycotina</taxon>
        <taxon>Sordariomycetes</taxon>
        <taxon>Hypocreomycetidae</taxon>
        <taxon>Glomerellales</taxon>
        <taxon>Plectosphaerellaceae</taxon>
        <taxon>Plectosphaerella</taxon>
    </lineage>
</organism>
<comment type="similarity">
    <text evidence="2 11">Belongs to the cutinase family.</text>
</comment>
<protein>
    <recommendedName>
        <fullName evidence="3 11">Cutinase</fullName>
        <ecNumber evidence="3 11">3.1.1.74</ecNumber>
    </recommendedName>
</protein>
<dbReference type="PRINTS" id="PR00129">
    <property type="entry name" value="CUTINASE"/>
</dbReference>
<evidence type="ECO:0000256" key="1">
    <source>
        <dbReference type="ARBA" id="ARBA00004613"/>
    </source>
</evidence>
<evidence type="ECO:0000256" key="5">
    <source>
        <dbReference type="ARBA" id="ARBA00022525"/>
    </source>
</evidence>
<dbReference type="PROSITE" id="PS00155">
    <property type="entry name" value="CUTINASE_1"/>
    <property type="match status" value="1"/>
</dbReference>
<dbReference type="PANTHER" id="PTHR48250:SF3">
    <property type="entry name" value="CUTINASE 1-RELATED"/>
    <property type="match status" value="1"/>
</dbReference>
<dbReference type="OrthoDB" id="3225429at2759"/>
<proteinExistence type="inferred from homology"/>
<keyword evidence="13" id="KW-1185">Reference proteome</keyword>
<dbReference type="InterPro" id="IPR043580">
    <property type="entry name" value="CUTINASE_1"/>
</dbReference>
<dbReference type="SUPFAM" id="SSF53474">
    <property type="entry name" value="alpha/beta-Hydrolases"/>
    <property type="match status" value="1"/>
</dbReference>
<evidence type="ECO:0000256" key="9">
    <source>
        <dbReference type="ARBA" id="ARBA00023157"/>
    </source>
</evidence>
<evidence type="ECO:0000313" key="13">
    <source>
        <dbReference type="Proteomes" id="UP000813385"/>
    </source>
</evidence>
<comment type="function">
    <text evidence="11">Catalyzes the hydrolysis of complex carboxylic polyesters found in the cell wall of plants. Degrades cutin, a macromolecule that forms the structure of the plant cuticle.</text>
</comment>
<evidence type="ECO:0000256" key="7">
    <source>
        <dbReference type="ARBA" id="ARBA00022801"/>
    </source>
</evidence>
<dbReference type="GO" id="GO:0005576">
    <property type="term" value="C:extracellular region"/>
    <property type="evidence" value="ECO:0007669"/>
    <property type="project" value="UniProtKB-SubCell"/>
</dbReference>
<evidence type="ECO:0000256" key="3">
    <source>
        <dbReference type="ARBA" id="ARBA00013095"/>
    </source>
</evidence>
<name>A0A8K0T7D1_9PEZI</name>
<evidence type="ECO:0000256" key="10">
    <source>
        <dbReference type="ARBA" id="ARBA00034045"/>
    </source>
</evidence>
<evidence type="ECO:0000256" key="11">
    <source>
        <dbReference type="RuleBase" id="RU361263"/>
    </source>
</evidence>
<dbReference type="Gene3D" id="3.40.50.1820">
    <property type="entry name" value="alpha/beta hydrolase"/>
    <property type="match status" value="1"/>
</dbReference>
<keyword evidence="4 11" id="KW-0719">Serine esterase</keyword>
<keyword evidence="8" id="KW-0843">Virulence</keyword>
<keyword evidence="5 11" id="KW-0964">Secreted</keyword>
<dbReference type="EC" id="3.1.1.74" evidence="3 11"/>